<dbReference type="Proteomes" id="UP001180453">
    <property type="component" value="Unassembled WGS sequence"/>
</dbReference>
<dbReference type="EMBL" id="JAVDXU010000001">
    <property type="protein sequence ID" value="MDR7268964.1"/>
    <property type="molecule type" value="Genomic_DNA"/>
</dbReference>
<reference evidence="1 2" key="1">
    <citation type="submission" date="2023-07" db="EMBL/GenBank/DDBJ databases">
        <title>Sorghum-associated microbial communities from plants grown in Nebraska, USA.</title>
        <authorList>
            <person name="Schachtman D."/>
        </authorList>
    </citation>
    <scope>NUCLEOTIDE SEQUENCE [LARGE SCALE GENOMIC DNA]</scope>
    <source>
        <strain evidence="1 2">BE314</strain>
    </source>
</reference>
<keyword evidence="2" id="KW-1185">Reference proteome</keyword>
<sequence length="31" mass="3657">MTPIRNPDVQARFDAYPAEVRPRMLAWTPRT</sequence>
<gene>
    <name evidence="1" type="ORF">J2X20_001593</name>
</gene>
<evidence type="ECO:0000313" key="1">
    <source>
        <dbReference type="EMBL" id="MDR7268964.1"/>
    </source>
</evidence>
<proteinExistence type="predicted"/>
<evidence type="ECO:0000313" key="2">
    <source>
        <dbReference type="Proteomes" id="UP001180453"/>
    </source>
</evidence>
<name>A0ABU1YJC5_ROSSA</name>
<organism evidence="1 2">
    <name type="scientific">Roseateles saccharophilus</name>
    <name type="common">Pseudomonas saccharophila</name>
    <dbReference type="NCBI Taxonomy" id="304"/>
    <lineage>
        <taxon>Bacteria</taxon>
        <taxon>Pseudomonadati</taxon>
        <taxon>Pseudomonadota</taxon>
        <taxon>Betaproteobacteria</taxon>
        <taxon>Burkholderiales</taxon>
        <taxon>Sphaerotilaceae</taxon>
        <taxon>Roseateles</taxon>
    </lineage>
</organism>
<accession>A0ABU1YJC5</accession>
<comment type="caution">
    <text evidence="1">The sequence shown here is derived from an EMBL/GenBank/DDBJ whole genome shotgun (WGS) entry which is preliminary data.</text>
</comment>
<protein>
    <submittedName>
        <fullName evidence="1">Uncharacterized protein</fullName>
    </submittedName>
</protein>